<feature type="region of interest" description="Disordered" evidence="1">
    <location>
        <begin position="39"/>
        <end position="68"/>
    </location>
</feature>
<evidence type="ECO:0000313" key="3">
    <source>
        <dbReference type="Proteomes" id="UP000838756"/>
    </source>
</evidence>
<gene>
    <name evidence="2" type="primary">jg17837</name>
    <name evidence="2" type="ORF">PAEG_LOCUS25243</name>
</gene>
<dbReference type="OrthoDB" id="7478539at2759"/>
<protein>
    <submittedName>
        <fullName evidence="2">Jg17837 protein</fullName>
    </submittedName>
</protein>
<dbReference type="Proteomes" id="UP000838756">
    <property type="component" value="Unassembled WGS sequence"/>
</dbReference>
<organism evidence="2 3">
    <name type="scientific">Pararge aegeria aegeria</name>
    <dbReference type="NCBI Taxonomy" id="348720"/>
    <lineage>
        <taxon>Eukaryota</taxon>
        <taxon>Metazoa</taxon>
        <taxon>Ecdysozoa</taxon>
        <taxon>Arthropoda</taxon>
        <taxon>Hexapoda</taxon>
        <taxon>Insecta</taxon>
        <taxon>Pterygota</taxon>
        <taxon>Neoptera</taxon>
        <taxon>Endopterygota</taxon>
        <taxon>Lepidoptera</taxon>
        <taxon>Glossata</taxon>
        <taxon>Ditrysia</taxon>
        <taxon>Papilionoidea</taxon>
        <taxon>Nymphalidae</taxon>
        <taxon>Satyrinae</taxon>
        <taxon>Satyrini</taxon>
        <taxon>Parargina</taxon>
        <taxon>Pararge</taxon>
    </lineage>
</organism>
<dbReference type="EMBL" id="CAKXAJ010026304">
    <property type="protein sequence ID" value="CAH2266297.1"/>
    <property type="molecule type" value="Genomic_DNA"/>
</dbReference>
<proteinExistence type="predicted"/>
<keyword evidence="3" id="KW-1185">Reference proteome</keyword>
<dbReference type="AlphaFoldDB" id="A0A8S4SC53"/>
<evidence type="ECO:0000256" key="1">
    <source>
        <dbReference type="SAM" id="MobiDB-lite"/>
    </source>
</evidence>
<evidence type="ECO:0000313" key="2">
    <source>
        <dbReference type="EMBL" id="CAH2266297.1"/>
    </source>
</evidence>
<comment type="caution">
    <text evidence="2">The sequence shown here is derived from an EMBL/GenBank/DDBJ whole genome shotgun (WGS) entry which is preliminary data.</text>
</comment>
<accession>A0A8S4SC53</accession>
<name>A0A8S4SC53_9NEOP</name>
<sequence length="68" mass="7503">MLGASLRDSIINEEIRRGTRVTDSSFSGEAEVAMGGALSSQKILSGRWGPRSVSQPPTRWTEDKARRR</sequence>
<reference evidence="2" key="1">
    <citation type="submission" date="2022-03" db="EMBL/GenBank/DDBJ databases">
        <authorList>
            <person name="Lindestad O."/>
        </authorList>
    </citation>
    <scope>NUCLEOTIDE SEQUENCE</scope>
</reference>